<organism evidence="1 2">
    <name type="scientific">Ixodes persulcatus</name>
    <name type="common">Taiga tick</name>
    <dbReference type="NCBI Taxonomy" id="34615"/>
    <lineage>
        <taxon>Eukaryota</taxon>
        <taxon>Metazoa</taxon>
        <taxon>Ecdysozoa</taxon>
        <taxon>Arthropoda</taxon>
        <taxon>Chelicerata</taxon>
        <taxon>Arachnida</taxon>
        <taxon>Acari</taxon>
        <taxon>Parasitiformes</taxon>
        <taxon>Ixodida</taxon>
        <taxon>Ixodoidea</taxon>
        <taxon>Ixodidae</taxon>
        <taxon>Ixodinae</taxon>
        <taxon>Ixodes</taxon>
    </lineage>
</organism>
<evidence type="ECO:0000313" key="1">
    <source>
        <dbReference type="EMBL" id="KAG0415536.1"/>
    </source>
</evidence>
<feature type="non-terminal residue" evidence="1">
    <location>
        <position position="1"/>
    </location>
</feature>
<comment type="caution">
    <text evidence="1">The sequence shown here is derived from an EMBL/GenBank/DDBJ whole genome shotgun (WGS) entry which is preliminary data.</text>
</comment>
<name>A0AC60P876_IXOPE</name>
<reference evidence="1 2" key="1">
    <citation type="journal article" date="2020" name="Cell">
        <title>Large-Scale Comparative Analyses of Tick Genomes Elucidate Their Genetic Diversity and Vector Capacities.</title>
        <authorList>
            <consortium name="Tick Genome and Microbiome Consortium (TIGMIC)"/>
            <person name="Jia N."/>
            <person name="Wang J."/>
            <person name="Shi W."/>
            <person name="Du L."/>
            <person name="Sun Y."/>
            <person name="Zhan W."/>
            <person name="Jiang J.F."/>
            <person name="Wang Q."/>
            <person name="Zhang B."/>
            <person name="Ji P."/>
            <person name="Bell-Sakyi L."/>
            <person name="Cui X.M."/>
            <person name="Yuan T.T."/>
            <person name="Jiang B.G."/>
            <person name="Yang W.F."/>
            <person name="Lam T.T."/>
            <person name="Chang Q.C."/>
            <person name="Ding S.J."/>
            <person name="Wang X.J."/>
            <person name="Zhu J.G."/>
            <person name="Ruan X.D."/>
            <person name="Zhao L."/>
            <person name="Wei J.T."/>
            <person name="Ye R.Z."/>
            <person name="Que T.C."/>
            <person name="Du C.H."/>
            <person name="Zhou Y.H."/>
            <person name="Cheng J.X."/>
            <person name="Dai P.F."/>
            <person name="Guo W.B."/>
            <person name="Han X.H."/>
            <person name="Huang E.J."/>
            <person name="Li L.F."/>
            <person name="Wei W."/>
            <person name="Gao Y.C."/>
            <person name="Liu J.Z."/>
            <person name="Shao H.Z."/>
            <person name="Wang X."/>
            <person name="Wang C.C."/>
            <person name="Yang T.C."/>
            <person name="Huo Q.B."/>
            <person name="Li W."/>
            <person name="Chen H.Y."/>
            <person name="Chen S.E."/>
            <person name="Zhou L.G."/>
            <person name="Ni X.B."/>
            <person name="Tian J.H."/>
            <person name="Sheng Y."/>
            <person name="Liu T."/>
            <person name="Pan Y.S."/>
            <person name="Xia L.Y."/>
            <person name="Li J."/>
            <person name="Zhao F."/>
            <person name="Cao W.C."/>
        </authorList>
    </citation>
    <scope>NUCLEOTIDE SEQUENCE [LARGE SCALE GENOMIC DNA]</scope>
    <source>
        <strain evidence="1">Iper-2018</strain>
    </source>
</reference>
<dbReference type="Proteomes" id="UP000805193">
    <property type="component" value="Unassembled WGS sequence"/>
</dbReference>
<proteinExistence type="predicted"/>
<keyword evidence="2" id="KW-1185">Reference proteome</keyword>
<dbReference type="EMBL" id="JABSTQ010011060">
    <property type="protein sequence ID" value="KAG0415536.1"/>
    <property type="molecule type" value="Genomic_DNA"/>
</dbReference>
<protein>
    <submittedName>
        <fullName evidence="1">Uncharacterized protein</fullName>
    </submittedName>
</protein>
<accession>A0AC60P876</accession>
<sequence>LLLGLLWRCAGQGSEVFLDGSSRLVLYGTVYPRGATSLAFRTCGPGSLLRQGGLSLALLPQGALELRWRDAALPQDTLVQVGLDLRDNRWHWVELRYEMGSLRLRLDASTDRLVASAGVRPRLLNLTPSPPVLMGENFTGCLQGGAGLPLGAPGTVADGAAQWGPCPLPDTGHCDGYGVDPCWSHVCQHGGVCVRDPGPRCRCTARYSGKHCELDKGPLCSRPGVAPCANGGSCREDWLGNATWCQCAPGWTGPSCQQLAQSCSTDVPCSHGGACLNASCVCPSGFAGSLCELDIGECQLMPCRNNGTCTQGPAGPLCDCQGTGFEGPRCERDVDECLESPCLSGSTCFNRWGSFECACPRGRGGRHCERDLDPCEWGTPCHGNASCIAGSGNEYRCQCGPGFSGVRCEVPPDGCLHGGCPNNSHCVGGLHCACNSDFVGKPPFCEPVRSCEVGTCLLGATCQERPDGGYFCVCPPGWTGTRCDRSTDPCAAGPCRNGATCLADGQGSFDCVCAEGFSGRQCQVDEDECATGPCANGATCQNLAGDFLCQCAPGWRGKRCEEPEDACKALPCAHGRCSATGPGNFSCSCLPGFAGERCEADEDDCVGSPCLNGGSCHDALRGRLCDCPAPFLGPDCGQRGDPCLASPCLNGASCLARDRDPWFECACAPGFGGPTCNLDVDECQGVVCPASMRCVDRVNGYECRCASEGACPSAGCGVDSCPANALCQDAERGFRCGCRRGWTGPRCSEDVDECRQGLCEHDAICRNLNGSYQCFCRPGYTGTHCHIEVNECLSQPCQNGATCREGVNQYQCLCPPGYLGDHCEVDLDECASAPCLNGATCLDQVAGFQCVCAPGYEGTQCEVDVDECQSGPCLNGAPCLDLVNGYICNCTDTGFTGLHCEQNIDDCRPDLCLNNGTCQDGVRDFTCLCHRGYEGRSCERDLPDCAPSPCQNGAHCLERSNASLYRENYLGLFPGPFSYDNASGYLCLCPPGFNGTDCENDIDDCVAHDCMHGRCVDLVNAFRCECNAGFEGADCGREVDECSLLAPCENGAICHDLVADYHCDCAPDFGGKNCSVALLGCRGRPCRNEGRCEPFLGDAGNHLHRCHCTPGFAGMACDVGTTASLRNSSSWRLNLTQEQRADQRLTLRFRTTLPDGELTALAVDSRYTLVVALRNGSLELRLREGAGSSSRPLLRLGAALNDSRWKELSLGLYPGTVHVNVSGANGSADLDQQHSNVALSSVVLGEGGFVGCLQEVYVNSVLMVPGDQQSLQRGVEEGCPRTEQCVPEACGNGGLCVDRWDHFECHCHRPYHGRRCELSHPAATFGRQGALSWTKLEVSPHRWASLNGSLDVSLFVRTRKDRGLLFYLGSDPQGSDGGFLAALLHGGRLRVALHLGGEDRTLQVPGGPLDDGRLHFVQVSLRVAWLEARVDHGSAVREPLPPALEGGAVSLQPQVLYLGWLPTHSSERVKRQSSNAWLHRITDYLENVEHFKGVLQDMRLNEEPVPLLKGRQPQAEDGAALVNVLESSKVDAGVVSDDECSSGPCLNGATCTDIWNAFSCVCPADFRGKLCEELRPCVRHRCPNQSLCQDLKEGHECVSSATLDGGGGLGYRPVLLGDRALDNVSLHYRSRSAGTLLAVRHGDRLLSLSLTSTHVELSWHPSSVSSTLRLPRVDGEWAAVSATANGSTLTLRQGTDAVESPWDPAEAPVLRGASATVGEGFVGCLKEVRVGGLLLPFFPPDMLGEGTAPERFELEAAEGPRGGCLLCRESDCLHGGRCEDPEGSYACACPPSFEGQLCEKDVDECVAAPCRNGATCLNLEGSFRCLCANGFEGDLCDKRVWYCERQPCENGATCSDTEPGSYSCLCSDDFEGENCTLRKIVGCAQAPCQNQGTCYDMEPKGRIAYRCECGPGHEGRDCERQRDLCTSGPCENGASCLVREPGIVECVCVQGYRGTLCEEFIDLCKEEPPPCLHGGRCNPYVGGFDCYCYGTGYTGSLCQTDVDECEEQKPCQGGATCTNLEGSYACACPAGRFGRHCQLNDSCWLDQPCHNGAPCTPVEDPHRPFFCNCTQGFLGDTCALTVRTPPVPGSSAW</sequence>
<gene>
    <name evidence="1" type="ORF">HPB47_007300</name>
</gene>
<evidence type="ECO:0000313" key="2">
    <source>
        <dbReference type="Proteomes" id="UP000805193"/>
    </source>
</evidence>